<dbReference type="GO" id="GO:0032259">
    <property type="term" value="P:methylation"/>
    <property type="evidence" value="ECO:0007669"/>
    <property type="project" value="UniProtKB-KW"/>
</dbReference>
<feature type="region of interest" description="Disordered" evidence="8">
    <location>
        <begin position="477"/>
        <end position="538"/>
    </location>
</feature>
<dbReference type="InterPro" id="IPR014369">
    <property type="entry name" value="Gly/Sar_N_MeTrfase"/>
</dbReference>
<evidence type="ECO:0000313" key="11">
    <source>
        <dbReference type="EMBL" id="MBN3273040.1"/>
    </source>
</evidence>
<evidence type="ECO:0000256" key="8">
    <source>
        <dbReference type="SAM" id="MobiDB-lite"/>
    </source>
</evidence>
<dbReference type="Proteomes" id="UP001166093">
    <property type="component" value="Unassembled WGS sequence"/>
</dbReference>
<dbReference type="EMBL" id="JAAWVQ010027060">
    <property type="protein sequence ID" value="MBN3273040.1"/>
    <property type="molecule type" value="Genomic_DNA"/>
</dbReference>
<dbReference type="InterPro" id="IPR025714">
    <property type="entry name" value="Methyltranfer_dom"/>
</dbReference>
<reference evidence="11" key="1">
    <citation type="journal article" date="2021" name="Cell">
        <title>Tracing the genetic footprints of vertebrate landing in non-teleost ray-finned fishes.</title>
        <authorList>
            <person name="Bi X."/>
            <person name="Wang K."/>
            <person name="Yang L."/>
            <person name="Pan H."/>
            <person name="Jiang H."/>
            <person name="Wei Q."/>
            <person name="Fang M."/>
            <person name="Yu H."/>
            <person name="Zhu C."/>
            <person name="Cai Y."/>
            <person name="He Y."/>
            <person name="Gan X."/>
            <person name="Zeng H."/>
            <person name="Yu D."/>
            <person name="Zhu Y."/>
            <person name="Jiang H."/>
            <person name="Qiu Q."/>
            <person name="Yang H."/>
            <person name="Zhang Y.E."/>
            <person name="Wang W."/>
            <person name="Zhu M."/>
            <person name="He S."/>
            <person name="Zhang G."/>
        </authorList>
    </citation>
    <scope>NUCLEOTIDE SEQUENCE</scope>
    <source>
        <strain evidence="11">Pddl_001</strain>
    </source>
</reference>
<feature type="region of interest" description="Disordered" evidence="8">
    <location>
        <begin position="358"/>
        <end position="380"/>
    </location>
</feature>
<accession>A0ABS2XFM8</accession>
<feature type="compositionally biased region" description="Basic and acidic residues" evidence="8">
    <location>
        <begin position="406"/>
        <end position="415"/>
    </location>
</feature>
<comment type="catalytic activity">
    <reaction evidence="7">
        <text>glycine + S-adenosyl-L-methionine = sarcosine + S-adenosyl-L-homocysteine + H(+)</text>
        <dbReference type="Rhea" id="RHEA:19937"/>
        <dbReference type="ChEBI" id="CHEBI:15378"/>
        <dbReference type="ChEBI" id="CHEBI:57305"/>
        <dbReference type="ChEBI" id="CHEBI:57433"/>
        <dbReference type="ChEBI" id="CHEBI:57856"/>
        <dbReference type="ChEBI" id="CHEBI:59789"/>
        <dbReference type="EC" id="2.1.1.20"/>
    </reaction>
    <physiologicalReaction direction="left-to-right" evidence="7">
        <dbReference type="Rhea" id="RHEA:19938"/>
    </physiologicalReaction>
</comment>
<dbReference type="Pfam" id="PF13847">
    <property type="entry name" value="Methyltransf_31"/>
    <property type="match status" value="1"/>
</dbReference>
<keyword evidence="9" id="KW-1133">Transmembrane helix</keyword>
<keyword evidence="12" id="KW-1185">Reference proteome</keyword>
<keyword evidence="6" id="KW-0290">Folate-binding</keyword>
<keyword evidence="9" id="KW-0812">Transmembrane</keyword>
<evidence type="ECO:0000256" key="6">
    <source>
        <dbReference type="ARBA" id="ARBA00022954"/>
    </source>
</evidence>
<evidence type="ECO:0000313" key="12">
    <source>
        <dbReference type="Proteomes" id="UP001166093"/>
    </source>
</evidence>
<feature type="non-terminal residue" evidence="11">
    <location>
        <position position="538"/>
    </location>
</feature>
<dbReference type="Gene3D" id="3.30.46.10">
    <property type="entry name" value="Glycine N-methyltransferase, chain A, domain 1"/>
    <property type="match status" value="1"/>
</dbReference>
<keyword evidence="3 11" id="KW-0489">Methyltransferase</keyword>
<gene>
    <name evidence="11" type="primary">Gnmt_0</name>
    <name evidence="11" type="ORF">GTO93_0005883</name>
</gene>
<evidence type="ECO:0000256" key="5">
    <source>
        <dbReference type="ARBA" id="ARBA00022691"/>
    </source>
</evidence>
<feature type="non-terminal residue" evidence="11">
    <location>
        <position position="1"/>
    </location>
</feature>
<keyword evidence="5" id="KW-0949">S-adenosyl-L-methionine</keyword>
<organism evidence="11 12">
    <name type="scientific">Polyodon spathula</name>
    <name type="common">North American paddlefish</name>
    <name type="synonym">Squalus spathula</name>
    <dbReference type="NCBI Taxonomy" id="7913"/>
    <lineage>
        <taxon>Eukaryota</taxon>
        <taxon>Metazoa</taxon>
        <taxon>Chordata</taxon>
        <taxon>Craniata</taxon>
        <taxon>Vertebrata</taxon>
        <taxon>Euteleostomi</taxon>
        <taxon>Actinopterygii</taxon>
        <taxon>Chondrostei</taxon>
        <taxon>Acipenseriformes</taxon>
        <taxon>Polyodontidae</taxon>
        <taxon>Polyodon</taxon>
    </lineage>
</organism>
<feature type="region of interest" description="Disordered" evidence="8">
    <location>
        <begin position="406"/>
        <end position="425"/>
    </location>
</feature>
<evidence type="ECO:0000256" key="1">
    <source>
        <dbReference type="ARBA" id="ARBA00011999"/>
    </source>
</evidence>
<feature type="domain" description="Methyltransferase" evidence="10">
    <location>
        <begin position="60"/>
        <end position="178"/>
    </location>
</feature>
<dbReference type="SUPFAM" id="SSF53335">
    <property type="entry name" value="S-adenosyl-L-methionine-dependent methyltransferases"/>
    <property type="match status" value="1"/>
</dbReference>
<comment type="caution">
    <text evidence="11">The sequence shown here is derived from an EMBL/GenBank/DDBJ whole genome shotgun (WGS) entry which is preliminary data.</text>
</comment>
<evidence type="ECO:0000256" key="7">
    <source>
        <dbReference type="ARBA" id="ARBA00048261"/>
    </source>
</evidence>
<name>A0ABS2XFM8_POLSP</name>
<evidence type="ECO:0000256" key="3">
    <source>
        <dbReference type="ARBA" id="ARBA00022603"/>
    </source>
</evidence>
<dbReference type="InterPro" id="IPR029063">
    <property type="entry name" value="SAM-dependent_MTases_sf"/>
</dbReference>
<protein>
    <recommendedName>
        <fullName evidence="2">Glycine N-methyltransferase</fullName>
        <ecNumber evidence="1">2.1.1.20</ecNumber>
    </recommendedName>
</protein>
<evidence type="ECO:0000256" key="4">
    <source>
        <dbReference type="ARBA" id="ARBA00022679"/>
    </source>
</evidence>
<evidence type="ECO:0000256" key="9">
    <source>
        <dbReference type="SAM" id="Phobius"/>
    </source>
</evidence>
<dbReference type="PROSITE" id="PS51600">
    <property type="entry name" value="SAM_GNMT"/>
    <property type="match status" value="1"/>
</dbReference>
<dbReference type="PANTHER" id="PTHR16458:SF2">
    <property type="entry name" value="GLYCINE N-METHYLTRANSFERASE"/>
    <property type="match status" value="1"/>
</dbReference>
<sequence>MVDSVYRTRSLGVAAVGLPDQYADGKAAKVWQLYIGDTRSRTAEYKSWVLALLKKHGCQRVLDVACGTGVDSIMLVEEGFTVMSVDASDKMLKHALKARWERRKEELFDKWVIEEANWLTLLKDVQKPGTGFDAVICLGNSFSHLPDFKGDQSDQQLALQNIASMVKPGGILIIDHRNYDHMLKTGRAPPGKNIYYKSDLTQDITTSVLLVDSKPHMITLDYTVQVPPEQSQDGCPELSKFRLSYYPHQVDDFKELLRNAFQGKCEQSVHGDFKSYTPGQDTVPCYFIHVAWLFVILSAVIDFVLLNLGQKPVNPHPEVGTQVNLPYDPVPFPCTLRLAGARPQHQAPVHRDSIASRVVSETSSFPRGGGTKGRNSANDSFGGKVLVIPTPPLCLLPLPSPVKRELRGDSQEHGQTKQALDQCAPVDRSEWAQKKHGEIRNGLVNCRAEGHPQRKGEFEKIRDRHSSSARVQRFEVKSLDVPGPQRDREKTNSSMSRMKSSPGIKDYSQRSLARKTTHLGGRKPPVVPSERWPPLWAY</sequence>
<feature type="transmembrane region" description="Helical" evidence="9">
    <location>
        <begin position="286"/>
        <end position="306"/>
    </location>
</feature>
<dbReference type="GO" id="GO:0008168">
    <property type="term" value="F:methyltransferase activity"/>
    <property type="evidence" value="ECO:0007669"/>
    <property type="project" value="UniProtKB-KW"/>
</dbReference>
<proteinExistence type="predicted"/>
<dbReference type="Gene3D" id="3.40.50.150">
    <property type="entry name" value="Vaccinia Virus protein VP39"/>
    <property type="match status" value="1"/>
</dbReference>
<evidence type="ECO:0000259" key="10">
    <source>
        <dbReference type="Pfam" id="PF13847"/>
    </source>
</evidence>
<dbReference type="EC" id="2.1.1.20" evidence="1"/>
<evidence type="ECO:0000256" key="2">
    <source>
        <dbReference type="ARBA" id="ARBA00019972"/>
    </source>
</evidence>
<keyword evidence="4" id="KW-0808">Transferase</keyword>
<keyword evidence="9" id="KW-0472">Membrane</keyword>
<feature type="compositionally biased region" description="Basic residues" evidence="8">
    <location>
        <begin position="512"/>
        <end position="521"/>
    </location>
</feature>
<dbReference type="CDD" id="cd02440">
    <property type="entry name" value="AdoMet_MTases"/>
    <property type="match status" value="1"/>
</dbReference>
<dbReference type="PANTHER" id="PTHR16458">
    <property type="entry name" value="GLYCINE N-METHYLTRANSFERASE"/>
    <property type="match status" value="1"/>
</dbReference>